<dbReference type="PRINTS" id="PR00463">
    <property type="entry name" value="EP450I"/>
</dbReference>
<reference evidence="1" key="1">
    <citation type="journal article" date="2020" name="Stud. Mycol.">
        <title>101 Dothideomycetes genomes: a test case for predicting lifestyles and emergence of pathogens.</title>
        <authorList>
            <person name="Haridas S."/>
            <person name="Albert R."/>
            <person name="Binder M."/>
            <person name="Bloem J."/>
            <person name="Labutti K."/>
            <person name="Salamov A."/>
            <person name="Andreopoulos B."/>
            <person name="Baker S."/>
            <person name="Barry K."/>
            <person name="Bills G."/>
            <person name="Bluhm B."/>
            <person name="Cannon C."/>
            <person name="Castanera R."/>
            <person name="Culley D."/>
            <person name="Daum C."/>
            <person name="Ezra D."/>
            <person name="Gonzalez J."/>
            <person name="Henrissat B."/>
            <person name="Kuo A."/>
            <person name="Liang C."/>
            <person name="Lipzen A."/>
            <person name="Lutzoni F."/>
            <person name="Magnuson J."/>
            <person name="Mondo S."/>
            <person name="Nolan M."/>
            <person name="Ohm R."/>
            <person name="Pangilinan J."/>
            <person name="Park H.-J."/>
            <person name="Ramirez L."/>
            <person name="Alfaro M."/>
            <person name="Sun H."/>
            <person name="Tritt A."/>
            <person name="Yoshinaga Y."/>
            <person name="Zwiers L.-H."/>
            <person name="Turgeon B."/>
            <person name="Goodwin S."/>
            <person name="Spatafora J."/>
            <person name="Crous P."/>
            <person name="Grigoriev I."/>
        </authorList>
    </citation>
    <scope>NUCLEOTIDE SEQUENCE</scope>
    <source>
        <strain evidence="1">CBS 161.51</strain>
    </source>
</reference>
<dbReference type="GO" id="GO:0005506">
    <property type="term" value="F:iron ion binding"/>
    <property type="evidence" value="ECO:0007669"/>
    <property type="project" value="InterPro"/>
</dbReference>
<dbReference type="InterPro" id="IPR002401">
    <property type="entry name" value="Cyt_P450_E_grp-I"/>
</dbReference>
<gene>
    <name evidence="1" type="ORF">EJ02DRAFT_448697</name>
</gene>
<dbReference type="GO" id="GO:0020037">
    <property type="term" value="F:heme binding"/>
    <property type="evidence" value="ECO:0007669"/>
    <property type="project" value="InterPro"/>
</dbReference>
<keyword evidence="2" id="KW-1185">Reference proteome</keyword>
<dbReference type="PANTHER" id="PTHR24305">
    <property type="entry name" value="CYTOCHROME P450"/>
    <property type="match status" value="1"/>
</dbReference>
<proteinExistence type="predicted"/>
<dbReference type="Proteomes" id="UP000800038">
    <property type="component" value="Unassembled WGS sequence"/>
</dbReference>
<dbReference type="PANTHER" id="PTHR24305:SF164">
    <property type="entry name" value="P450, PUTATIVE (EUROFUNG)-RELATED"/>
    <property type="match status" value="1"/>
</dbReference>
<dbReference type="EMBL" id="ML976284">
    <property type="protein sequence ID" value="KAF1935325.1"/>
    <property type="molecule type" value="Genomic_DNA"/>
</dbReference>
<evidence type="ECO:0000313" key="2">
    <source>
        <dbReference type="Proteomes" id="UP000800038"/>
    </source>
</evidence>
<dbReference type="InterPro" id="IPR050121">
    <property type="entry name" value="Cytochrome_P450_monoxygenase"/>
</dbReference>
<dbReference type="GO" id="GO:0016705">
    <property type="term" value="F:oxidoreductase activity, acting on paired donors, with incorporation or reduction of molecular oxygen"/>
    <property type="evidence" value="ECO:0007669"/>
    <property type="project" value="InterPro"/>
</dbReference>
<evidence type="ECO:0000313" key="1">
    <source>
        <dbReference type="EMBL" id="KAF1935325.1"/>
    </source>
</evidence>
<dbReference type="GO" id="GO:0004497">
    <property type="term" value="F:monooxygenase activity"/>
    <property type="evidence" value="ECO:0007669"/>
    <property type="project" value="InterPro"/>
</dbReference>
<accession>A0A6A5S3X0</accession>
<sequence length="415" mass="47256">MERLHFKSLSTLRTIYIAGNGLESTYFNRMVDVYGKKNLFTFASGAGHSKRKLLLARAYSKSGLSYYHNIDSTVPRKTRDFRNLVDETKDQGGLETFAALRYNAIDTGTITKFLYGTEMIGATTALQGTAEYRAVHLLSLTSWMYSRTGFMDRIVQPLLPTAEPATYTAIRAHASTAMQKYRDSASCEQSKAQVSIIVELPQAAYKHKTELDDLDIASECADLLIAGIDTTSDTLMFLMWYLTLPRNARIQERLIKECQSIPDTTLYDDIVDLRIGDRLKYLNAVVKETLRLFALLPASEPRSSSVDTVIDEYSIPRGTVCSMTPYSLHRNNDVFLEPLKWNPERWLATDEQELTEMKKCALLYRFYGTGIKPGFENIAPRITSRFEVFADDTFAGMKEHTCWIEFTQYRNSKTY</sequence>
<dbReference type="InterPro" id="IPR036396">
    <property type="entry name" value="Cyt_P450_sf"/>
</dbReference>
<dbReference type="AlphaFoldDB" id="A0A6A5S3X0"/>
<dbReference type="PRINTS" id="PR00385">
    <property type="entry name" value="P450"/>
</dbReference>
<dbReference type="Pfam" id="PF00067">
    <property type="entry name" value="p450"/>
    <property type="match status" value="1"/>
</dbReference>
<dbReference type="OrthoDB" id="1470350at2759"/>
<dbReference type="Gene3D" id="1.10.630.10">
    <property type="entry name" value="Cytochrome P450"/>
    <property type="match status" value="1"/>
</dbReference>
<organism evidence="1 2">
    <name type="scientific">Clathrospora elynae</name>
    <dbReference type="NCBI Taxonomy" id="706981"/>
    <lineage>
        <taxon>Eukaryota</taxon>
        <taxon>Fungi</taxon>
        <taxon>Dikarya</taxon>
        <taxon>Ascomycota</taxon>
        <taxon>Pezizomycotina</taxon>
        <taxon>Dothideomycetes</taxon>
        <taxon>Pleosporomycetidae</taxon>
        <taxon>Pleosporales</taxon>
        <taxon>Diademaceae</taxon>
        <taxon>Clathrospora</taxon>
    </lineage>
</organism>
<name>A0A6A5S3X0_9PLEO</name>
<dbReference type="InterPro" id="IPR001128">
    <property type="entry name" value="Cyt_P450"/>
</dbReference>
<dbReference type="SUPFAM" id="SSF48264">
    <property type="entry name" value="Cytochrome P450"/>
    <property type="match status" value="1"/>
</dbReference>
<protein>
    <submittedName>
        <fullName evidence="1">Cytochrome P450</fullName>
    </submittedName>
</protein>